<protein>
    <recommendedName>
        <fullName evidence="7">Photosystem I reaction center subunit IV</fullName>
        <shortName evidence="7">PSI-E</shortName>
    </recommendedName>
</protein>
<comment type="subcellular location">
    <subcellularLocation>
        <location evidence="2">Membrane</location>
        <topology evidence="2">Peripheral membrane protein</topology>
    </subcellularLocation>
    <subcellularLocation>
        <location evidence="7">Plastid</location>
        <location evidence="7">Chloroplast thylakoid membrane</location>
        <topology evidence="7">Peripheral membrane protein</topology>
    </subcellularLocation>
</comment>
<dbReference type="Pfam" id="PF02427">
    <property type="entry name" value="PSI_PsaE"/>
    <property type="match status" value="1"/>
</dbReference>
<keyword evidence="5 7" id="KW-0603">Photosystem I</keyword>
<evidence type="ECO:0000256" key="7">
    <source>
        <dbReference type="HAMAP-Rule" id="MF_00613"/>
    </source>
</evidence>
<dbReference type="AlphaFoldDB" id="A0A6B9XSL4"/>
<sequence>MIDRGSEVRILREESYWFNEVGTVATVDQSGIRYPAVVRFEKVNYSGTNTNNFALSELVEVSSPKKKDK</sequence>
<evidence type="ECO:0000256" key="2">
    <source>
        <dbReference type="ARBA" id="ARBA00004170"/>
    </source>
</evidence>
<dbReference type="Gene3D" id="2.30.30.50">
    <property type="match status" value="1"/>
</dbReference>
<dbReference type="EMBL" id="MN937452">
    <property type="protein sequence ID" value="QHR85605.1"/>
    <property type="molecule type" value="Genomic_DNA"/>
</dbReference>
<dbReference type="InterPro" id="IPR008990">
    <property type="entry name" value="Elect_transpt_acc-like_dom_sf"/>
</dbReference>
<keyword evidence="6 7" id="KW-0472">Membrane</keyword>
<keyword evidence="4 7" id="KW-0602">Photosynthesis</keyword>
<dbReference type="RefSeq" id="YP_874428.1">
    <property type="nucleotide sequence ID" value="NC_008588.1"/>
</dbReference>
<dbReference type="GO" id="GO:0009538">
    <property type="term" value="C:photosystem I reaction center"/>
    <property type="evidence" value="ECO:0007669"/>
    <property type="project" value="InterPro"/>
</dbReference>
<gene>
    <name evidence="7 8" type="primary">psaE</name>
</gene>
<comment type="similarity">
    <text evidence="3 7">Belongs to the PsaE family.</text>
</comment>
<dbReference type="InterPro" id="IPR003375">
    <property type="entry name" value="PSI_PsaE"/>
</dbReference>
<dbReference type="GO" id="GO:0015979">
    <property type="term" value="P:photosynthesis"/>
    <property type="evidence" value="ECO:0007669"/>
    <property type="project" value="UniProtKB-UniRule"/>
</dbReference>
<evidence type="ECO:0000256" key="3">
    <source>
        <dbReference type="ARBA" id="ARBA00007501"/>
    </source>
</evidence>
<name>A0A6B9XSL4_PHATR</name>
<keyword evidence="8" id="KW-0150">Chloroplast</keyword>
<dbReference type="SMR" id="A0A6B9XSL4"/>
<dbReference type="GO" id="GO:0009535">
    <property type="term" value="C:chloroplast thylakoid membrane"/>
    <property type="evidence" value="ECO:0007669"/>
    <property type="project" value="UniProtKB-SubCell"/>
</dbReference>
<organism evidence="8">
    <name type="scientific">Phaeodactylum tricornutum</name>
    <name type="common">Diatom</name>
    <dbReference type="NCBI Taxonomy" id="2850"/>
    <lineage>
        <taxon>Eukaryota</taxon>
        <taxon>Sar</taxon>
        <taxon>Stramenopiles</taxon>
        <taxon>Ochrophyta</taxon>
        <taxon>Bacillariophyta</taxon>
        <taxon>Bacillariophyceae</taxon>
        <taxon>Bacillariophycidae</taxon>
        <taxon>Naviculales</taxon>
        <taxon>Phaeodactylaceae</taxon>
        <taxon>Phaeodactylum</taxon>
    </lineage>
</organism>
<dbReference type="NCBIfam" id="NF002745">
    <property type="entry name" value="PRK02749.1"/>
    <property type="match status" value="1"/>
</dbReference>
<keyword evidence="7" id="KW-0793">Thylakoid</keyword>
<keyword evidence="8" id="KW-0934">Plastid</keyword>
<evidence type="ECO:0000256" key="4">
    <source>
        <dbReference type="ARBA" id="ARBA00022531"/>
    </source>
</evidence>
<comment type="function">
    <text evidence="1 7">Stabilizes the interaction between PsaC and the PSI core, assists the docking of the ferredoxin to PSI and interacts with ferredoxin-NADP oxidoreductase.</text>
</comment>
<dbReference type="SUPFAM" id="SSF50090">
    <property type="entry name" value="Electron transport accessory proteins"/>
    <property type="match status" value="1"/>
</dbReference>
<evidence type="ECO:0000313" key="8">
    <source>
        <dbReference type="EMBL" id="QHR85605.1"/>
    </source>
</evidence>
<dbReference type="PANTHER" id="PTHR34549:SF2">
    <property type="entry name" value="PHOTOSYSTEM I SUBUNIT IV"/>
    <property type="match status" value="1"/>
</dbReference>
<dbReference type="PANTHER" id="PTHR34549">
    <property type="entry name" value="PHOTOSYSTEM I REACTION CENTER SUBUNIT IV A, CHLOROPLASTIC-RELATED"/>
    <property type="match status" value="1"/>
</dbReference>
<dbReference type="HAMAP" id="MF_00613">
    <property type="entry name" value="PSI_PsaE"/>
    <property type="match status" value="1"/>
</dbReference>
<dbReference type="GeneID" id="4524633"/>
<accession>A0A6B9XSL4</accession>
<reference evidence="8" key="1">
    <citation type="submission" date="2020-01" db="EMBL/GenBank/DDBJ databases">
        <authorList>
            <person name="Li D."/>
        </authorList>
    </citation>
    <scope>NUCLEOTIDE SEQUENCE</scope>
    <source>
        <strain evidence="8">ICE-H</strain>
    </source>
</reference>
<evidence type="ECO:0000256" key="6">
    <source>
        <dbReference type="ARBA" id="ARBA00023136"/>
    </source>
</evidence>
<geneLocation type="chloroplast" evidence="8"/>
<evidence type="ECO:0000256" key="5">
    <source>
        <dbReference type="ARBA" id="ARBA00022836"/>
    </source>
</evidence>
<evidence type="ECO:0000256" key="1">
    <source>
        <dbReference type="ARBA" id="ARBA00001993"/>
    </source>
</evidence>
<proteinExistence type="inferred from homology"/>